<protein>
    <recommendedName>
        <fullName evidence="9">Glycosyltransferase RgtA/B/C/D-like domain-containing protein</fullName>
    </recommendedName>
</protein>
<feature type="transmembrane region" description="Helical" evidence="8">
    <location>
        <begin position="272"/>
        <end position="292"/>
    </location>
</feature>
<gene>
    <name evidence="10" type="ORF">ESA94_07475</name>
</gene>
<keyword evidence="2" id="KW-1003">Cell membrane</keyword>
<evidence type="ECO:0000256" key="7">
    <source>
        <dbReference type="ARBA" id="ARBA00023136"/>
    </source>
</evidence>
<feature type="transmembrane region" description="Helical" evidence="8">
    <location>
        <begin position="329"/>
        <end position="350"/>
    </location>
</feature>
<dbReference type="PANTHER" id="PTHR33908:SF3">
    <property type="entry name" value="UNDECAPRENYL PHOSPHATE-ALPHA-4-AMINO-4-DEOXY-L-ARABINOSE ARABINOSYL TRANSFERASE"/>
    <property type="match status" value="1"/>
</dbReference>
<keyword evidence="11" id="KW-1185">Reference proteome</keyword>
<dbReference type="GO" id="GO:0009103">
    <property type="term" value="P:lipopolysaccharide biosynthetic process"/>
    <property type="evidence" value="ECO:0007669"/>
    <property type="project" value="UniProtKB-ARBA"/>
</dbReference>
<dbReference type="RefSeq" id="WP_129130199.1">
    <property type="nucleotide sequence ID" value="NZ_SDHW01000001.1"/>
</dbReference>
<feature type="transmembrane region" description="Helical" evidence="8">
    <location>
        <begin position="362"/>
        <end position="384"/>
    </location>
</feature>
<feature type="transmembrane region" description="Helical" evidence="8">
    <location>
        <begin position="79"/>
        <end position="101"/>
    </location>
</feature>
<evidence type="ECO:0000313" key="10">
    <source>
        <dbReference type="EMBL" id="RXK62829.1"/>
    </source>
</evidence>
<evidence type="ECO:0000313" key="11">
    <source>
        <dbReference type="Proteomes" id="UP000290204"/>
    </source>
</evidence>
<dbReference type="Pfam" id="PF13231">
    <property type="entry name" value="PMT_2"/>
    <property type="match status" value="1"/>
</dbReference>
<dbReference type="AlphaFoldDB" id="A0A4Q1CQ85"/>
<feature type="transmembrane region" description="Helical" evidence="8">
    <location>
        <begin position="133"/>
        <end position="152"/>
    </location>
</feature>
<evidence type="ECO:0000259" key="9">
    <source>
        <dbReference type="Pfam" id="PF13231"/>
    </source>
</evidence>
<feature type="transmembrane region" description="Helical" evidence="8">
    <location>
        <begin position="6"/>
        <end position="23"/>
    </location>
</feature>
<keyword evidence="6 8" id="KW-1133">Transmembrane helix</keyword>
<sequence length="551" mass="62468">MNKTSIAVLFAIICAVYFVALGVDTMDVDSSQYAAMSREMNESGSYLQVYEQGKDYLDKPPFLFWASAFSMKLFGENNFGFKFPSILFAIFAVLATFRFARLFYDKTIALLAAAVLATCQAVFLITNDVRTDTILMSWVIIAMWQLAEWYQSKKLKHFLLGAAAIGAGMVTKGPIALFVPIFAFGSHFVLKREWKQIFQPVYLLGLVVIAVVLIPMSIGLYQQFDLHPEKTVNGLKNVSGLKFFYWTQSFGRITGENVWNNNAPFSFLFENLLWGMLPWTLFFVAGLIRELVQIVYNRFTLTRNEEFLTTGGFVLSYCSLGISKYQLPHYIYVVLPFIAIITAKMIYSLFWEKKLNWLRLTIVPIHWLVVAVLLAAPFLILLFAFPSASAWPWVIAAVSAIAAAALLFNKNINRKLIALSLSAIIGLNIFLSSWFYPSLLNYQAGNNAGRFVAKQNIPKDQFFIYKFNGNGTALHFYSKRIVKGIHDLNSVNSGMYLLTMEEGLKDLADNNKHFEVVHEGLDYHVTALTGKFLNKETRDAQCKKFYVVKIL</sequence>
<proteinExistence type="predicted"/>
<feature type="transmembrane region" description="Helical" evidence="8">
    <location>
        <begin position="107"/>
        <end position="126"/>
    </location>
</feature>
<evidence type="ECO:0000256" key="4">
    <source>
        <dbReference type="ARBA" id="ARBA00022679"/>
    </source>
</evidence>
<dbReference type="InterPro" id="IPR038731">
    <property type="entry name" value="RgtA/B/C-like"/>
</dbReference>
<dbReference type="PANTHER" id="PTHR33908">
    <property type="entry name" value="MANNOSYLTRANSFERASE YKCB-RELATED"/>
    <property type="match status" value="1"/>
</dbReference>
<comment type="subcellular location">
    <subcellularLocation>
        <location evidence="1">Cell membrane</location>
        <topology evidence="1">Multi-pass membrane protein</topology>
    </subcellularLocation>
</comment>
<evidence type="ECO:0000256" key="6">
    <source>
        <dbReference type="ARBA" id="ARBA00022989"/>
    </source>
</evidence>
<dbReference type="EMBL" id="SDHW01000001">
    <property type="protein sequence ID" value="RXK62829.1"/>
    <property type="molecule type" value="Genomic_DNA"/>
</dbReference>
<feature type="domain" description="Glycosyltransferase RgtA/B/C/D-like" evidence="9">
    <location>
        <begin position="58"/>
        <end position="216"/>
    </location>
</feature>
<name>A0A4Q1CQ85_9BACT</name>
<feature type="transmembrane region" description="Helical" evidence="8">
    <location>
        <begin position="201"/>
        <end position="221"/>
    </location>
</feature>
<dbReference type="Proteomes" id="UP000290204">
    <property type="component" value="Unassembled WGS sequence"/>
</dbReference>
<reference evidence="10 11" key="1">
    <citation type="submission" date="2019-01" db="EMBL/GenBank/DDBJ databases">
        <title>Lacibacter sp. strain TTM-7.</title>
        <authorList>
            <person name="Chen W.-M."/>
        </authorList>
    </citation>
    <scope>NUCLEOTIDE SEQUENCE [LARGE SCALE GENOMIC DNA]</scope>
    <source>
        <strain evidence="10 11">TTM-7</strain>
    </source>
</reference>
<evidence type="ECO:0000256" key="3">
    <source>
        <dbReference type="ARBA" id="ARBA00022676"/>
    </source>
</evidence>
<evidence type="ECO:0000256" key="5">
    <source>
        <dbReference type="ARBA" id="ARBA00022692"/>
    </source>
</evidence>
<evidence type="ECO:0000256" key="1">
    <source>
        <dbReference type="ARBA" id="ARBA00004651"/>
    </source>
</evidence>
<comment type="caution">
    <text evidence="10">The sequence shown here is derived from an EMBL/GenBank/DDBJ whole genome shotgun (WGS) entry which is preliminary data.</text>
</comment>
<dbReference type="GO" id="GO:0016763">
    <property type="term" value="F:pentosyltransferase activity"/>
    <property type="evidence" value="ECO:0007669"/>
    <property type="project" value="TreeGrafter"/>
</dbReference>
<accession>A0A4Q1CQ85</accession>
<feature type="transmembrane region" description="Helical" evidence="8">
    <location>
        <begin position="158"/>
        <end position="189"/>
    </location>
</feature>
<keyword evidence="3" id="KW-0328">Glycosyltransferase</keyword>
<keyword evidence="7 8" id="KW-0472">Membrane</keyword>
<feature type="transmembrane region" description="Helical" evidence="8">
    <location>
        <begin position="390"/>
        <end position="409"/>
    </location>
</feature>
<dbReference type="GO" id="GO:0005886">
    <property type="term" value="C:plasma membrane"/>
    <property type="evidence" value="ECO:0007669"/>
    <property type="project" value="UniProtKB-SubCell"/>
</dbReference>
<feature type="transmembrane region" description="Helical" evidence="8">
    <location>
        <begin position="416"/>
        <end position="436"/>
    </location>
</feature>
<organism evidence="10 11">
    <name type="scientific">Lacibacter luteus</name>
    <dbReference type="NCBI Taxonomy" id="2508719"/>
    <lineage>
        <taxon>Bacteria</taxon>
        <taxon>Pseudomonadati</taxon>
        <taxon>Bacteroidota</taxon>
        <taxon>Chitinophagia</taxon>
        <taxon>Chitinophagales</taxon>
        <taxon>Chitinophagaceae</taxon>
        <taxon>Lacibacter</taxon>
    </lineage>
</organism>
<keyword evidence="4" id="KW-0808">Transferase</keyword>
<dbReference type="OrthoDB" id="9178203at2"/>
<evidence type="ECO:0000256" key="8">
    <source>
        <dbReference type="SAM" id="Phobius"/>
    </source>
</evidence>
<dbReference type="GO" id="GO:0010041">
    <property type="term" value="P:response to iron(III) ion"/>
    <property type="evidence" value="ECO:0007669"/>
    <property type="project" value="TreeGrafter"/>
</dbReference>
<dbReference type="InterPro" id="IPR050297">
    <property type="entry name" value="LipidA_mod_glycosyltrf_83"/>
</dbReference>
<evidence type="ECO:0000256" key="2">
    <source>
        <dbReference type="ARBA" id="ARBA00022475"/>
    </source>
</evidence>
<keyword evidence="5 8" id="KW-0812">Transmembrane</keyword>